<reference evidence="5 6" key="1">
    <citation type="submission" date="2020-12" db="EMBL/GenBank/DDBJ databases">
        <title>Novel Thalassolituus-related marine hydrocarbonoclastic bacteria mediated algae-derived hydrocarbons mineralization in twilight zone of the northern South China Sea.</title>
        <authorList>
            <person name="Dong C."/>
        </authorList>
    </citation>
    <scope>NUCLEOTIDE SEQUENCE [LARGE SCALE GENOMIC DNA]</scope>
    <source>
        <strain evidence="5 6">IMCC1826</strain>
    </source>
</reference>
<sequence>MSACQSDDNKNDEKRMTEKHLLGTASAAAIRQYLRAAQDYGIDPTDALKAAEIPEGIIDNSVSRTHGRAFQTLIRWLIEHTRDPLFGLKSSRYVQPGSYSLVGYMAMNCRIAREALHITPMYEAIVGDMGITKIEKYGPHLAMRWVCQYDDPMVRPHMIDNVLGSWLLFARWLADMQDGKPERVLFERPRPPAELLKTYEEVFQAPLEFGCDRSALIFSEDVLDTPLRQPDPVLLSSLEKQAASVIAEIQERHPVVMQTRALLRTMMEDGLPRRDKVASELGMTERTLQRRLQESGTGYQQLLDDLRREVATEWLRNTRIPVNDIATRLGFSEARSFHRRFKAWTGMTPGEYRNKDE</sequence>
<dbReference type="SMART" id="SM00342">
    <property type="entry name" value="HTH_ARAC"/>
    <property type="match status" value="1"/>
</dbReference>
<keyword evidence="1" id="KW-0805">Transcription regulation</keyword>
<keyword evidence="3" id="KW-0804">Transcription</keyword>
<dbReference type="Pfam" id="PF12625">
    <property type="entry name" value="Arabinose_bd"/>
    <property type="match status" value="1"/>
</dbReference>
<accession>A0ABS7ZPH9</accession>
<evidence type="ECO:0000313" key="6">
    <source>
        <dbReference type="Proteomes" id="UP000714380"/>
    </source>
</evidence>
<dbReference type="Proteomes" id="UP000714380">
    <property type="component" value="Unassembled WGS sequence"/>
</dbReference>
<dbReference type="PANTHER" id="PTHR47894:SF1">
    <property type="entry name" value="HTH-TYPE TRANSCRIPTIONAL REGULATOR VQSM"/>
    <property type="match status" value="1"/>
</dbReference>
<dbReference type="InterPro" id="IPR020449">
    <property type="entry name" value="Tscrpt_reg_AraC-type_HTH"/>
</dbReference>
<dbReference type="PROSITE" id="PS01124">
    <property type="entry name" value="HTH_ARAC_FAMILY_2"/>
    <property type="match status" value="1"/>
</dbReference>
<dbReference type="InterPro" id="IPR009057">
    <property type="entry name" value="Homeodomain-like_sf"/>
</dbReference>
<dbReference type="PANTHER" id="PTHR47894">
    <property type="entry name" value="HTH-TYPE TRANSCRIPTIONAL REGULATOR GADX"/>
    <property type="match status" value="1"/>
</dbReference>
<name>A0ABS7ZPH9_9GAMM</name>
<dbReference type="SUPFAM" id="SSF46689">
    <property type="entry name" value="Homeodomain-like"/>
    <property type="match status" value="1"/>
</dbReference>
<feature type="domain" description="HTH araC/xylS-type" evidence="4">
    <location>
        <begin position="257"/>
        <end position="355"/>
    </location>
</feature>
<proteinExistence type="predicted"/>
<dbReference type="Gene3D" id="1.10.10.60">
    <property type="entry name" value="Homeodomain-like"/>
    <property type="match status" value="1"/>
</dbReference>
<keyword evidence="6" id="KW-1185">Reference proteome</keyword>
<dbReference type="Pfam" id="PF12833">
    <property type="entry name" value="HTH_18"/>
    <property type="match status" value="1"/>
</dbReference>
<gene>
    <name evidence="5" type="ORF">I9W95_05140</name>
</gene>
<dbReference type="InterPro" id="IPR018060">
    <property type="entry name" value="HTH_AraC"/>
</dbReference>
<evidence type="ECO:0000256" key="3">
    <source>
        <dbReference type="ARBA" id="ARBA00023163"/>
    </source>
</evidence>
<dbReference type="PRINTS" id="PR00032">
    <property type="entry name" value="HTHARAC"/>
</dbReference>
<dbReference type="InterPro" id="IPR032687">
    <property type="entry name" value="AraC-type_N"/>
</dbReference>
<evidence type="ECO:0000256" key="1">
    <source>
        <dbReference type="ARBA" id="ARBA00023015"/>
    </source>
</evidence>
<keyword evidence="2" id="KW-0238">DNA-binding</keyword>
<evidence type="ECO:0000256" key="2">
    <source>
        <dbReference type="ARBA" id="ARBA00023125"/>
    </source>
</evidence>
<protein>
    <submittedName>
        <fullName evidence="5">AraC family transcriptional regulator</fullName>
    </submittedName>
</protein>
<organism evidence="5 6">
    <name type="scientific">Thalassolituus marinus</name>
    <dbReference type="NCBI Taxonomy" id="671053"/>
    <lineage>
        <taxon>Bacteria</taxon>
        <taxon>Pseudomonadati</taxon>
        <taxon>Pseudomonadota</taxon>
        <taxon>Gammaproteobacteria</taxon>
        <taxon>Oceanospirillales</taxon>
        <taxon>Oceanospirillaceae</taxon>
        <taxon>Thalassolituus</taxon>
    </lineage>
</organism>
<comment type="caution">
    <text evidence="5">The sequence shown here is derived from an EMBL/GenBank/DDBJ whole genome shotgun (WGS) entry which is preliminary data.</text>
</comment>
<evidence type="ECO:0000259" key="4">
    <source>
        <dbReference type="PROSITE" id="PS01124"/>
    </source>
</evidence>
<evidence type="ECO:0000313" key="5">
    <source>
        <dbReference type="EMBL" id="MCA6062987.1"/>
    </source>
</evidence>
<dbReference type="RefSeq" id="WP_225672531.1">
    <property type="nucleotide sequence ID" value="NZ_JAEDAH010000020.1"/>
</dbReference>
<dbReference type="EMBL" id="JAEDAH010000020">
    <property type="protein sequence ID" value="MCA6062987.1"/>
    <property type="molecule type" value="Genomic_DNA"/>
</dbReference>